<gene>
    <name evidence="2" type="ORF">TTHERM_00540180</name>
</gene>
<dbReference type="RefSeq" id="XP_001007943.4">
    <property type="nucleotide sequence ID" value="XM_001007943.4"/>
</dbReference>
<accession>I7M720</accession>
<evidence type="ECO:0000313" key="2">
    <source>
        <dbReference type="EMBL" id="EAR87698.4"/>
    </source>
</evidence>
<protein>
    <submittedName>
        <fullName evidence="2">Uncharacterized protein</fullName>
    </submittedName>
</protein>
<dbReference type="GeneID" id="7832535"/>
<evidence type="ECO:0000256" key="1">
    <source>
        <dbReference type="SAM" id="Coils"/>
    </source>
</evidence>
<name>I7M720_TETTS</name>
<dbReference type="Proteomes" id="UP000009168">
    <property type="component" value="Unassembled WGS sequence"/>
</dbReference>
<feature type="coiled-coil region" evidence="1">
    <location>
        <begin position="136"/>
        <end position="177"/>
    </location>
</feature>
<dbReference type="KEGG" id="tet:TTHERM_00540180"/>
<dbReference type="EMBL" id="GG662849">
    <property type="protein sequence ID" value="EAR87698.4"/>
    <property type="molecule type" value="Genomic_DNA"/>
</dbReference>
<keyword evidence="3" id="KW-1185">Reference proteome</keyword>
<evidence type="ECO:0000313" key="3">
    <source>
        <dbReference type="Proteomes" id="UP000009168"/>
    </source>
</evidence>
<dbReference type="AlphaFoldDB" id="I7M720"/>
<proteinExistence type="predicted"/>
<dbReference type="InParanoid" id="I7M720"/>
<sequence length="448" mass="53964">MNIQFKPIYKQAVYLFYIYDVNILKINTTKIDWKNNNSNYFLNYLCNQNFDVCFKNYFLMFFIGNQQSLCQIFQKYFFQYLKHFKILLHKTLNYKQFQTNFLFAKKQLILIGNYSKMQMEEEQNSDITCDIDAQILEELQNKKKLIDRQLQILCDLENQTKEELSIWEEKCKNLRQIYNYYNYSQAQYPRNLIQKEPHQNSKCIQADIQIKSQQIDQIQQMPQLQQKPLQSQAVNKFEMNQNQENNAQSQLIDNKQNADQFMQKKLIPQSPIQQQNEVQNKKVVLKNVELEDEEFEDDFEEQKEDSNKNEFKLLKTPQIDHQKKTVSPTQNLIQELNNVRVEKKIKNQAKKFKFPKDQIIAPSPQNDKPNIERKDDVQQQQKLDNFKTFEKYMQKYINKFQDESPNSILKQLQKAKKIKAILGVPDEKLIISHKWLKQFKAQINKFYQ</sequence>
<reference evidence="3" key="1">
    <citation type="journal article" date="2006" name="PLoS Biol.">
        <title>Macronuclear genome sequence of the ciliate Tetrahymena thermophila, a model eukaryote.</title>
        <authorList>
            <person name="Eisen J.A."/>
            <person name="Coyne R.S."/>
            <person name="Wu M."/>
            <person name="Wu D."/>
            <person name="Thiagarajan M."/>
            <person name="Wortman J.R."/>
            <person name="Badger J.H."/>
            <person name="Ren Q."/>
            <person name="Amedeo P."/>
            <person name="Jones K.M."/>
            <person name="Tallon L.J."/>
            <person name="Delcher A.L."/>
            <person name="Salzberg S.L."/>
            <person name="Silva J.C."/>
            <person name="Haas B.J."/>
            <person name="Majoros W.H."/>
            <person name="Farzad M."/>
            <person name="Carlton J.M."/>
            <person name="Smith R.K. Jr."/>
            <person name="Garg J."/>
            <person name="Pearlman R.E."/>
            <person name="Karrer K.M."/>
            <person name="Sun L."/>
            <person name="Manning G."/>
            <person name="Elde N.C."/>
            <person name="Turkewitz A.P."/>
            <person name="Asai D.J."/>
            <person name="Wilkes D.E."/>
            <person name="Wang Y."/>
            <person name="Cai H."/>
            <person name="Collins K."/>
            <person name="Stewart B.A."/>
            <person name="Lee S.R."/>
            <person name="Wilamowska K."/>
            <person name="Weinberg Z."/>
            <person name="Ruzzo W.L."/>
            <person name="Wloga D."/>
            <person name="Gaertig J."/>
            <person name="Frankel J."/>
            <person name="Tsao C.-C."/>
            <person name="Gorovsky M.A."/>
            <person name="Keeling P.J."/>
            <person name="Waller R.F."/>
            <person name="Patron N.J."/>
            <person name="Cherry J.M."/>
            <person name="Stover N.A."/>
            <person name="Krieger C.J."/>
            <person name="del Toro C."/>
            <person name="Ryder H.F."/>
            <person name="Williamson S.C."/>
            <person name="Barbeau R.A."/>
            <person name="Hamilton E.P."/>
            <person name="Orias E."/>
        </authorList>
    </citation>
    <scope>NUCLEOTIDE SEQUENCE [LARGE SCALE GENOMIC DNA]</scope>
    <source>
        <strain evidence="3">SB210</strain>
    </source>
</reference>
<keyword evidence="1" id="KW-0175">Coiled coil</keyword>
<organism evidence="2 3">
    <name type="scientific">Tetrahymena thermophila (strain SB210)</name>
    <dbReference type="NCBI Taxonomy" id="312017"/>
    <lineage>
        <taxon>Eukaryota</taxon>
        <taxon>Sar</taxon>
        <taxon>Alveolata</taxon>
        <taxon>Ciliophora</taxon>
        <taxon>Intramacronucleata</taxon>
        <taxon>Oligohymenophorea</taxon>
        <taxon>Hymenostomatida</taxon>
        <taxon>Tetrahymenina</taxon>
        <taxon>Tetrahymenidae</taxon>
        <taxon>Tetrahymena</taxon>
    </lineage>
</organism>